<name>A0ABV9HV00_9FLAO</name>
<keyword evidence="1" id="KW-1133">Transmembrane helix</keyword>
<proteinExistence type="predicted"/>
<feature type="transmembrane region" description="Helical" evidence="1">
    <location>
        <begin position="74"/>
        <end position="92"/>
    </location>
</feature>
<evidence type="ECO:0000259" key="2">
    <source>
        <dbReference type="Pfam" id="PF04892"/>
    </source>
</evidence>
<keyword evidence="1" id="KW-0472">Membrane</keyword>
<gene>
    <name evidence="3" type="ORF">ACFO3O_08725</name>
</gene>
<feature type="transmembrane region" description="Helical" evidence="1">
    <location>
        <begin position="112"/>
        <end position="130"/>
    </location>
</feature>
<sequence length="140" mass="15745">MHLKSEHKIIFIIAVFYTIALTAGSLMRPIHIIDDPMSNIDKLLHAGAYFGLTALWIFWVLFKRSSKTKTTSSKKLWQIVIGICFMAVLYGVLMEVLQGTLTSYRTPDTWDILANTAGSVLALIACLVYVNKSKMLKSNF</sequence>
<evidence type="ECO:0000313" key="3">
    <source>
        <dbReference type="EMBL" id="MFC4633989.1"/>
    </source>
</evidence>
<protein>
    <submittedName>
        <fullName evidence="3">VanZ family protein</fullName>
    </submittedName>
</protein>
<evidence type="ECO:0000313" key="4">
    <source>
        <dbReference type="Proteomes" id="UP001596043"/>
    </source>
</evidence>
<dbReference type="Proteomes" id="UP001596043">
    <property type="component" value="Unassembled WGS sequence"/>
</dbReference>
<accession>A0ABV9HV00</accession>
<feature type="transmembrane region" description="Helical" evidence="1">
    <location>
        <begin position="9"/>
        <end position="31"/>
    </location>
</feature>
<keyword evidence="4" id="KW-1185">Reference proteome</keyword>
<keyword evidence="1" id="KW-0812">Transmembrane</keyword>
<dbReference type="PANTHER" id="PTHR28008">
    <property type="entry name" value="DOMAIN PROTEIN, PUTATIVE (AFU_ORTHOLOGUE AFUA_3G10980)-RELATED"/>
    <property type="match status" value="1"/>
</dbReference>
<organism evidence="3 4">
    <name type="scientific">Dokdonia ponticola</name>
    <dbReference type="NCBI Taxonomy" id="2041041"/>
    <lineage>
        <taxon>Bacteria</taxon>
        <taxon>Pseudomonadati</taxon>
        <taxon>Bacteroidota</taxon>
        <taxon>Flavobacteriia</taxon>
        <taxon>Flavobacteriales</taxon>
        <taxon>Flavobacteriaceae</taxon>
        <taxon>Dokdonia</taxon>
    </lineage>
</organism>
<reference evidence="4" key="1">
    <citation type="journal article" date="2019" name="Int. J. Syst. Evol. Microbiol.">
        <title>The Global Catalogue of Microorganisms (GCM) 10K type strain sequencing project: providing services to taxonomists for standard genome sequencing and annotation.</title>
        <authorList>
            <consortium name="The Broad Institute Genomics Platform"/>
            <consortium name="The Broad Institute Genome Sequencing Center for Infectious Disease"/>
            <person name="Wu L."/>
            <person name="Ma J."/>
        </authorList>
    </citation>
    <scope>NUCLEOTIDE SEQUENCE [LARGE SCALE GENOMIC DNA]</scope>
    <source>
        <strain evidence="4">YJ-61-S</strain>
    </source>
</reference>
<dbReference type="InterPro" id="IPR006976">
    <property type="entry name" value="VanZ-like"/>
</dbReference>
<evidence type="ECO:0000256" key="1">
    <source>
        <dbReference type="SAM" id="Phobius"/>
    </source>
</evidence>
<dbReference type="EMBL" id="JBHSFV010000004">
    <property type="protein sequence ID" value="MFC4633989.1"/>
    <property type="molecule type" value="Genomic_DNA"/>
</dbReference>
<comment type="caution">
    <text evidence="3">The sequence shown here is derived from an EMBL/GenBank/DDBJ whole genome shotgun (WGS) entry which is preliminary data.</text>
</comment>
<dbReference type="PANTHER" id="PTHR28008:SF1">
    <property type="entry name" value="DOMAIN PROTEIN, PUTATIVE (AFU_ORTHOLOGUE AFUA_3G10980)-RELATED"/>
    <property type="match status" value="1"/>
</dbReference>
<feature type="domain" description="VanZ-like" evidence="2">
    <location>
        <begin position="35"/>
        <end position="127"/>
    </location>
</feature>
<dbReference type="Pfam" id="PF04892">
    <property type="entry name" value="VanZ"/>
    <property type="match status" value="1"/>
</dbReference>
<dbReference type="NCBIfam" id="NF037970">
    <property type="entry name" value="vanZ_1"/>
    <property type="match status" value="1"/>
</dbReference>
<dbReference type="RefSeq" id="WP_379978215.1">
    <property type="nucleotide sequence ID" value="NZ_JBHSFV010000004.1"/>
</dbReference>
<feature type="transmembrane region" description="Helical" evidence="1">
    <location>
        <begin position="43"/>
        <end position="62"/>
    </location>
</feature>